<evidence type="ECO:0000256" key="1">
    <source>
        <dbReference type="ARBA" id="ARBA00022490"/>
    </source>
</evidence>
<evidence type="ECO:0000313" key="6">
    <source>
        <dbReference type="EMBL" id="EDY19838.1"/>
    </source>
</evidence>
<dbReference type="InterPro" id="IPR018060">
    <property type="entry name" value="HTH_AraC"/>
</dbReference>
<reference evidence="6 7" key="1">
    <citation type="journal article" date="2011" name="J. Bacteriol.">
        <title>Genome sequence of Chthoniobacter flavus Ellin428, an aerobic heterotrophic soil bacterium.</title>
        <authorList>
            <person name="Kant R."/>
            <person name="van Passel M.W."/>
            <person name="Palva A."/>
            <person name="Lucas S."/>
            <person name="Lapidus A."/>
            <person name="Glavina Del Rio T."/>
            <person name="Dalin E."/>
            <person name="Tice H."/>
            <person name="Bruce D."/>
            <person name="Goodwin L."/>
            <person name="Pitluck S."/>
            <person name="Larimer F.W."/>
            <person name="Land M.L."/>
            <person name="Hauser L."/>
            <person name="Sangwan P."/>
            <person name="de Vos W.M."/>
            <person name="Janssen P.H."/>
            <person name="Smidt H."/>
        </authorList>
    </citation>
    <scope>NUCLEOTIDE SEQUENCE [LARGE SCALE GENOMIC DNA]</scope>
    <source>
        <strain evidence="6 7">Ellin428</strain>
    </source>
</reference>
<keyword evidence="1" id="KW-0963">Cytoplasm</keyword>
<dbReference type="PANTHER" id="PTHR46796">
    <property type="entry name" value="HTH-TYPE TRANSCRIPTIONAL ACTIVATOR RHAS-RELATED"/>
    <property type="match status" value="1"/>
</dbReference>
<evidence type="ECO:0000256" key="3">
    <source>
        <dbReference type="ARBA" id="ARBA00023125"/>
    </source>
</evidence>
<dbReference type="PRINTS" id="PR00032">
    <property type="entry name" value="HTHARAC"/>
</dbReference>
<accession>B4D0H6</accession>
<dbReference type="AlphaFoldDB" id="B4D0H6"/>
<keyword evidence="4" id="KW-0804">Transcription</keyword>
<evidence type="ECO:0000313" key="7">
    <source>
        <dbReference type="Proteomes" id="UP000005824"/>
    </source>
</evidence>
<sequence length="282" mass="31953">MPHLMPASLPLVETTVDGPRTKRWVLEAGACTELAACRIARVGLDDCATPYARIRLRPAGSFFLEAVEGEGRILLDGRWQRLRAGELSMAPPRGLNAFHAVPGRRWVIAWVRCEEPPWIRPLVGAGSPVRLRAGKGEMSRVIGGLRNEWEGARDPRMVHHWIGLLHGLLQRFAQPWRGQERLWRLWEEVGREPAKPWTLSMLAARVHMSSEHLRRLCLRELGRTPVQQLTYLRIQRAKDLLENSDDKLEAIAPAVGYVSALVFSRAFKRWVGCTPSEYRGGK</sequence>
<dbReference type="Gene3D" id="1.10.10.60">
    <property type="entry name" value="Homeodomain-like"/>
    <property type="match status" value="2"/>
</dbReference>
<dbReference type="SUPFAM" id="SSF46689">
    <property type="entry name" value="Homeodomain-like"/>
    <property type="match status" value="1"/>
</dbReference>
<dbReference type="PANTHER" id="PTHR46796:SF13">
    <property type="entry name" value="HTH-TYPE TRANSCRIPTIONAL ACTIVATOR RHAS"/>
    <property type="match status" value="1"/>
</dbReference>
<dbReference type="InterPro" id="IPR009057">
    <property type="entry name" value="Homeodomain-like_sf"/>
</dbReference>
<dbReference type="FunCoup" id="B4D0H6">
    <property type="interactions" value="6"/>
</dbReference>
<evidence type="ECO:0000259" key="5">
    <source>
        <dbReference type="PROSITE" id="PS01124"/>
    </source>
</evidence>
<evidence type="ECO:0000256" key="2">
    <source>
        <dbReference type="ARBA" id="ARBA00023015"/>
    </source>
</evidence>
<keyword evidence="3" id="KW-0238">DNA-binding</keyword>
<feature type="domain" description="HTH araC/xylS-type" evidence="5">
    <location>
        <begin position="180"/>
        <end position="281"/>
    </location>
</feature>
<comment type="caution">
    <text evidence="6">The sequence shown here is derived from an EMBL/GenBank/DDBJ whole genome shotgun (WGS) entry which is preliminary data.</text>
</comment>
<organism evidence="6 7">
    <name type="scientific">Chthoniobacter flavus Ellin428</name>
    <dbReference type="NCBI Taxonomy" id="497964"/>
    <lineage>
        <taxon>Bacteria</taxon>
        <taxon>Pseudomonadati</taxon>
        <taxon>Verrucomicrobiota</taxon>
        <taxon>Spartobacteria</taxon>
        <taxon>Chthoniobacterales</taxon>
        <taxon>Chthoniobacteraceae</taxon>
        <taxon>Chthoniobacter</taxon>
    </lineage>
</organism>
<keyword evidence="7" id="KW-1185">Reference proteome</keyword>
<dbReference type="InterPro" id="IPR020449">
    <property type="entry name" value="Tscrpt_reg_AraC-type_HTH"/>
</dbReference>
<dbReference type="GO" id="GO:0043565">
    <property type="term" value="F:sequence-specific DNA binding"/>
    <property type="evidence" value="ECO:0007669"/>
    <property type="project" value="InterPro"/>
</dbReference>
<dbReference type="EMBL" id="ABVL01000006">
    <property type="protein sequence ID" value="EDY19838.1"/>
    <property type="molecule type" value="Genomic_DNA"/>
</dbReference>
<gene>
    <name evidence="6" type="ORF">CfE428DRAFT_2427</name>
</gene>
<name>B4D0H6_9BACT</name>
<dbReference type="SMART" id="SM00342">
    <property type="entry name" value="HTH_ARAC"/>
    <property type="match status" value="1"/>
</dbReference>
<dbReference type="SUPFAM" id="SSF51215">
    <property type="entry name" value="Regulatory protein AraC"/>
    <property type="match status" value="1"/>
</dbReference>
<dbReference type="GO" id="GO:0003700">
    <property type="term" value="F:DNA-binding transcription factor activity"/>
    <property type="evidence" value="ECO:0007669"/>
    <property type="project" value="InterPro"/>
</dbReference>
<evidence type="ECO:0000256" key="4">
    <source>
        <dbReference type="ARBA" id="ARBA00023163"/>
    </source>
</evidence>
<proteinExistence type="predicted"/>
<dbReference type="STRING" id="497964.CfE428DRAFT_2427"/>
<dbReference type="Pfam" id="PF12833">
    <property type="entry name" value="HTH_18"/>
    <property type="match status" value="1"/>
</dbReference>
<dbReference type="InParanoid" id="B4D0H6"/>
<dbReference type="Proteomes" id="UP000005824">
    <property type="component" value="Unassembled WGS sequence"/>
</dbReference>
<dbReference type="InterPro" id="IPR037923">
    <property type="entry name" value="HTH-like"/>
</dbReference>
<dbReference type="eggNOG" id="COG2207">
    <property type="taxonomic scope" value="Bacteria"/>
</dbReference>
<dbReference type="PROSITE" id="PS01124">
    <property type="entry name" value="HTH_ARAC_FAMILY_2"/>
    <property type="match status" value="1"/>
</dbReference>
<keyword evidence="2" id="KW-0805">Transcription regulation</keyword>
<dbReference type="InterPro" id="IPR050204">
    <property type="entry name" value="AraC_XylS_family_regulators"/>
</dbReference>
<protein>
    <submittedName>
        <fullName evidence="6">Transcriptional regulator, AraC family</fullName>
    </submittedName>
</protein>